<name>A0A0F9NIA0_9ZZZZ</name>
<dbReference type="EMBL" id="LAZR01004107">
    <property type="protein sequence ID" value="KKN11712.1"/>
    <property type="molecule type" value="Genomic_DNA"/>
</dbReference>
<sequence>MSTRNSQFLDHGHIVVGVAAAQLSSRVLNFKEGITLYSNVSNSNNIWIGKEGVTADNNAVTGGFILTPGSSVDIPVKDLVNIFAISDAATQDLMWIGV</sequence>
<protein>
    <submittedName>
        <fullName evidence="1">Uncharacterized protein</fullName>
    </submittedName>
</protein>
<reference evidence="1" key="1">
    <citation type="journal article" date="2015" name="Nature">
        <title>Complex archaea that bridge the gap between prokaryotes and eukaryotes.</title>
        <authorList>
            <person name="Spang A."/>
            <person name="Saw J.H."/>
            <person name="Jorgensen S.L."/>
            <person name="Zaremba-Niedzwiedzka K."/>
            <person name="Martijn J."/>
            <person name="Lind A.E."/>
            <person name="van Eijk R."/>
            <person name="Schleper C."/>
            <person name="Guy L."/>
            <person name="Ettema T.J."/>
        </authorList>
    </citation>
    <scope>NUCLEOTIDE SEQUENCE</scope>
</reference>
<organism evidence="1">
    <name type="scientific">marine sediment metagenome</name>
    <dbReference type="NCBI Taxonomy" id="412755"/>
    <lineage>
        <taxon>unclassified sequences</taxon>
        <taxon>metagenomes</taxon>
        <taxon>ecological metagenomes</taxon>
    </lineage>
</organism>
<gene>
    <name evidence="1" type="ORF">LCGC14_1023840</name>
</gene>
<evidence type="ECO:0000313" key="1">
    <source>
        <dbReference type="EMBL" id="KKN11712.1"/>
    </source>
</evidence>
<accession>A0A0F9NIA0</accession>
<dbReference type="AlphaFoldDB" id="A0A0F9NIA0"/>
<proteinExistence type="predicted"/>
<comment type="caution">
    <text evidence="1">The sequence shown here is derived from an EMBL/GenBank/DDBJ whole genome shotgun (WGS) entry which is preliminary data.</text>
</comment>